<protein>
    <recommendedName>
        <fullName evidence="1">SUN domain-containing protein</fullName>
    </recommendedName>
</protein>
<organism evidence="2">
    <name type="scientific">Neobodo designis</name>
    <name type="common">Flagellated protozoan</name>
    <name type="synonym">Bodo designis</name>
    <dbReference type="NCBI Taxonomy" id="312471"/>
    <lineage>
        <taxon>Eukaryota</taxon>
        <taxon>Discoba</taxon>
        <taxon>Euglenozoa</taxon>
        <taxon>Kinetoplastea</taxon>
        <taxon>Metakinetoplastina</taxon>
        <taxon>Neobodonida</taxon>
        <taxon>Neobodo</taxon>
    </lineage>
</organism>
<dbReference type="InterPro" id="IPR032680">
    <property type="entry name" value="SUN1_N"/>
</dbReference>
<feature type="domain" description="SUN" evidence="1">
    <location>
        <begin position="13"/>
        <end position="155"/>
    </location>
</feature>
<accession>A0A7S1QAT5</accession>
<dbReference type="SUPFAM" id="SSF54447">
    <property type="entry name" value="ssDNA-binding transcriptional regulator domain"/>
    <property type="match status" value="1"/>
</dbReference>
<proteinExistence type="predicted"/>
<gene>
    <name evidence="2" type="ORF">NDES1114_LOCUS19576</name>
</gene>
<reference evidence="2" key="1">
    <citation type="submission" date="2021-01" db="EMBL/GenBank/DDBJ databases">
        <authorList>
            <person name="Corre E."/>
            <person name="Pelletier E."/>
            <person name="Niang G."/>
            <person name="Scheremetjew M."/>
            <person name="Finn R."/>
            <person name="Kale V."/>
            <person name="Holt S."/>
            <person name="Cochrane G."/>
            <person name="Meng A."/>
            <person name="Brown T."/>
            <person name="Cohen L."/>
        </authorList>
    </citation>
    <scope>NUCLEOTIDE SEQUENCE</scope>
    <source>
        <strain evidence="2">CCAP 1951/1</strain>
    </source>
</reference>
<dbReference type="EMBL" id="HBGF01029501">
    <property type="protein sequence ID" value="CAD9125386.1"/>
    <property type="molecule type" value="Transcribed_RNA"/>
</dbReference>
<dbReference type="InterPro" id="IPR009044">
    <property type="entry name" value="ssDNA-bd_transcriptional_reg"/>
</dbReference>
<dbReference type="AlphaFoldDB" id="A0A7S1QAT5"/>
<dbReference type="Gene3D" id="2.30.31.40">
    <property type="match status" value="1"/>
</dbReference>
<dbReference type="GO" id="GO:0006355">
    <property type="term" value="P:regulation of DNA-templated transcription"/>
    <property type="evidence" value="ECO:0007669"/>
    <property type="project" value="InterPro"/>
</dbReference>
<name>A0A7S1QAT5_NEODS</name>
<evidence type="ECO:0000259" key="1">
    <source>
        <dbReference type="Pfam" id="PF09387"/>
    </source>
</evidence>
<evidence type="ECO:0000313" key="2">
    <source>
        <dbReference type="EMBL" id="CAD9125386.1"/>
    </source>
</evidence>
<sequence length="160" mass="17924">MFRRLPTLLAGASARPTFEVHRLMDNPEDGHLTRVTYVKERASVVVSRFPQLGPRKEDPSDDVPQFDVNRRMSARFTVPEVATMLAVLESRVESAKITNPGVEATAARDGDGFALNGVAFTGPRSERKENDFKVSFDKTRTTQLYHFLEASLKDSLGFKH</sequence>
<dbReference type="Pfam" id="PF09387">
    <property type="entry name" value="MRP"/>
    <property type="match status" value="1"/>
</dbReference>
<dbReference type="GO" id="GO:0003677">
    <property type="term" value="F:DNA binding"/>
    <property type="evidence" value="ECO:0007669"/>
    <property type="project" value="InterPro"/>
</dbReference>